<dbReference type="SFLD" id="SFLDG01135">
    <property type="entry name" value="C1.5.6:_HAD__Beta-PGM__Phospha"/>
    <property type="match status" value="1"/>
</dbReference>
<dbReference type="InterPro" id="IPR041492">
    <property type="entry name" value="HAD_2"/>
</dbReference>
<dbReference type="Gene3D" id="1.10.150.240">
    <property type="entry name" value="Putative phosphatase, domain 2"/>
    <property type="match status" value="1"/>
</dbReference>
<dbReference type="SFLD" id="SFLDS00003">
    <property type="entry name" value="Haloacid_Dehalogenase"/>
    <property type="match status" value="1"/>
</dbReference>
<dbReference type="InterPro" id="IPR036412">
    <property type="entry name" value="HAD-like_sf"/>
</dbReference>
<dbReference type="EMBL" id="DWUP01000007">
    <property type="protein sequence ID" value="HJD52158.1"/>
    <property type="molecule type" value="Genomic_DNA"/>
</dbReference>
<dbReference type="SFLD" id="SFLDG01129">
    <property type="entry name" value="C1.5:_HAD__Beta-PGM__Phosphata"/>
    <property type="match status" value="1"/>
</dbReference>
<dbReference type="Pfam" id="PF13419">
    <property type="entry name" value="HAD_2"/>
    <property type="match status" value="1"/>
</dbReference>
<keyword evidence="1" id="KW-0378">Hydrolase</keyword>
<protein>
    <submittedName>
        <fullName evidence="1">HAD hydrolase-like protein</fullName>
    </submittedName>
</protein>
<reference evidence="1" key="2">
    <citation type="submission" date="2021-04" db="EMBL/GenBank/DDBJ databases">
        <authorList>
            <person name="Gilroy R."/>
        </authorList>
    </citation>
    <scope>NUCLEOTIDE SEQUENCE</scope>
    <source>
        <strain evidence="1">MalCec1-1739</strain>
    </source>
</reference>
<dbReference type="PANTHER" id="PTHR43481:SF4">
    <property type="entry name" value="GLYCEROL-1-PHOSPHATE PHOSPHOHYDROLASE 1-RELATED"/>
    <property type="match status" value="1"/>
</dbReference>
<dbReference type="PANTHER" id="PTHR43481">
    <property type="entry name" value="FRUCTOSE-1-PHOSPHATE PHOSPHATASE"/>
    <property type="match status" value="1"/>
</dbReference>
<dbReference type="InterPro" id="IPR023214">
    <property type="entry name" value="HAD_sf"/>
</dbReference>
<organism evidence="1 2">
    <name type="scientific">Candidatus Avibacteroides avistercoris</name>
    <dbReference type="NCBI Taxonomy" id="2840690"/>
    <lineage>
        <taxon>Bacteria</taxon>
        <taxon>Pseudomonadati</taxon>
        <taxon>Bacteroidota</taxon>
        <taxon>Bacteroidia</taxon>
        <taxon>Bacteroidales</taxon>
        <taxon>Bacteroidaceae</taxon>
        <taxon>Bacteroidaceae incertae sedis</taxon>
        <taxon>Candidatus Avibacteroides</taxon>
    </lineage>
</organism>
<evidence type="ECO:0000313" key="1">
    <source>
        <dbReference type="EMBL" id="HJD52158.1"/>
    </source>
</evidence>
<accession>A0A9D2UGZ8</accession>
<dbReference type="InterPro" id="IPR023198">
    <property type="entry name" value="PGP-like_dom2"/>
</dbReference>
<dbReference type="InterPro" id="IPR006439">
    <property type="entry name" value="HAD-SF_hydro_IA"/>
</dbReference>
<dbReference type="InterPro" id="IPR051806">
    <property type="entry name" value="HAD-like_SPP"/>
</dbReference>
<evidence type="ECO:0000313" key="2">
    <source>
        <dbReference type="Proteomes" id="UP000787625"/>
    </source>
</evidence>
<reference evidence="1" key="1">
    <citation type="journal article" date="2021" name="PeerJ">
        <title>Extensive microbial diversity within the chicken gut microbiome revealed by metagenomics and culture.</title>
        <authorList>
            <person name="Gilroy R."/>
            <person name="Ravi A."/>
            <person name="Getino M."/>
            <person name="Pursley I."/>
            <person name="Horton D.L."/>
            <person name="Alikhan N.F."/>
            <person name="Baker D."/>
            <person name="Gharbi K."/>
            <person name="Hall N."/>
            <person name="Watson M."/>
            <person name="Adriaenssens E.M."/>
            <person name="Foster-Nyarko E."/>
            <person name="Jarju S."/>
            <person name="Secka A."/>
            <person name="Antonio M."/>
            <person name="Oren A."/>
            <person name="Chaudhuri R.R."/>
            <person name="La Ragione R."/>
            <person name="Hildebrand F."/>
            <person name="Pallen M.J."/>
        </authorList>
    </citation>
    <scope>NUCLEOTIDE SEQUENCE</scope>
    <source>
        <strain evidence="1">MalCec1-1739</strain>
    </source>
</reference>
<comment type="caution">
    <text evidence="1">The sequence shown here is derived from an EMBL/GenBank/DDBJ whole genome shotgun (WGS) entry which is preliminary data.</text>
</comment>
<proteinExistence type="predicted"/>
<dbReference type="Gene3D" id="3.40.50.1000">
    <property type="entry name" value="HAD superfamily/HAD-like"/>
    <property type="match status" value="1"/>
</dbReference>
<name>A0A9D2UGZ8_9BACT</name>
<dbReference type="PRINTS" id="PR00413">
    <property type="entry name" value="HADHALOGNASE"/>
</dbReference>
<sequence length="255" mass="28240">MRYEDIRKSVSAYLDRTGYAAMDLKYAMFDMDGVLFDSMPYHAKTWVQVMAETGIPFSEDDAYINEGRKGVATIELAVKRMGMPEMTKDEIQAIYDEKCELFNACGEAGPMNGTLQLVKSLESHGVRMTVVTGSAQQSLLRRIESAYPSLFELDKMVTANDVVHGKPDPEPYLTGLHKMNAKQWEAVVVENAPLGAQAGRAAGVFTVVVNTGPLPDATLRDSGADLLFHDMDEFRDSLATLFEVIRNTVNENGRK</sequence>
<gene>
    <name evidence="1" type="ORF">IAA93_00300</name>
</gene>
<dbReference type="SUPFAM" id="SSF56784">
    <property type="entry name" value="HAD-like"/>
    <property type="match status" value="1"/>
</dbReference>
<dbReference type="GO" id="GO:0050308">
    <property type="term" value="F:sugar-phosphatase activity"/>
    <property type="evidence" value="ECO:0007669"/>
    <property type="project" value="TreeGrafter"/>
</dbReference>
<dbReference type="AlphaFoldDB" id="A0A9D2UGZ8"/>
<dbReference type="Proteomes" id="UP000787625">
    <property type="component" value="Unassembled WGS sequence"/>
</dbReference>